<gene>
    <name evidence="2" type="ORF">CCM_01360</name>
</gene>
<feature type="region of interest" description="Disordered" evidence="1">
    <location>
        <begin position="59"/>
        <end position="84"/>
    </location>
</feature>
<evidence type="ECO:0000256" key="1">
    <source>
        <dbReference type="SAM" id="MobiDB-lite"/>
    </source>
</evidence>
<dbReference type="KEGG" id="cmt:CCM_01360"/>
<protein>
    <submittedName>
        <fullName evidence="2">Uncharacterized protein</fullName>
    </submittedName>
</protein>
<dbReference type="RefSeq" id="XP_006666579.1">
    <property type="nucleotide sequence ID" value="XM_006666516.1"/>
</dbReference>
<dbReference type="GeneID" id="18163391"/>
<reference evidence="2 3" key="1">
    <citation type="journal article" date="2011" name="Genome Biol.">
        <title>Genome sequence of the insect pathogenic fungus Cordyceps militaris, a valued traditional Chinese medicine.</title>
        <authorList>
            <person name="Zheng P."/>
            <person name="Xia Y."/>
            <person name="Xiao G."/>
            <person name="Xiong C."/>
            <person name="Hu X."/>
            <person name="Zhang S."/>
            <person name="Zheng H."/>
            <person name="Huang Y."/>
            <person name="Zhou Y."/>
            <person name="Wang S."/>
            <person name="Zhao G.P."/>
            <person name="Liu X."/>
            <person name="St Leger R.J."/>
            <person name="Wang C."/>
        </authorList>
    </citation>
    <scope>NUCLEOTIDE SEQUENCE [LARGE SCALE GENOMIC DNA]</scope>
    <source>
        <strain evidence="2 3">CM01</strain>
    </source>
</reference>
<evidence type="ECO:0000313" key="2">
    <source>
        <dbReference type="EMBL" id="EGX96702.1"/>
    </source>
</evidence>
<feature type="compositionally biased region" description="Polar residues" evidence="1">
    <location>
        <begin position="59"/>
        <end position="69"/>
    </location>
</feature>
<dbReference type="AlphaFoldDB" id="G3J4N7"/>
<sequence length="84" mass="9215">MQAQPDAPSVTTAHLCDPCIISMCIISMLSELFTSTLPTHSLPIEYHAKSATYGPALTSRRQQTIPSSGNKRDNFRFSNEYPAA</sequence>
<dbReference type="EMBL" id="JH126399">
    <property type="protein sequence ID" value="EGX96702.1"/>
    <property type="molecule type" value="Genomic_DNA"/>
</dbReference>
<dbReference type="InParanoid" id="G3J4N7"/>
<accession>G3J4N7</accession>
<dbReference type="VEuPathDB" id="FungiDB:CCM_01360"/>
<keyword evidence="3" id="KW-1185">Reference proteome</keyword>
<evidence type="ECO:0000313" key="3">
    <source>
        <dbReference type="Proteomes" id="UP000001610"/>
    </source>
</evidence>
<proteinExistence type="predicted"/>
<dbReference type="Proteomes" id="UP000001610">
    <property type="component" value="Unassembled WGS sequence"/>
</dbReference>
<organism evidence="2 3">
    <name type="scientific">Cordyceps militaris (strain CM01)</name>
    <name type="common">Caterpillar fungus</name>
    <dbReference type="NCBI Taxonomy" id="983644"/>
    <lineage>
        <taxon>Eukaryota</taxon>
        <taxon>Fungi</taxon>
        <taxon>Dikarya</taxon>
        <taxon>Ascomycota</taxon>
        <taxon>Pezizomycotina</taxon>
        <taxon>Sordariomycetes</taxon>
        <taxon>Hypocreomycetidae</taxon>
        <taxon>Hypocreales</taxon>
        <taxon>Cordycipitaceae</taxon>
        <taxon>Cordyceps</taxon>
    </lineage>
</organism>
<name>G3J4N7_CORMM</name>
<dbReference type="HOGENOM" id="CLU_2527377_0_0_1"/>